<sequence length="104" mass="11193">MKIRIVPATALAVLLSLAACADPKAEGPIAYETPHGVEVTRAQQITLGNGQRGWEISCMQTTEGCQYRAADICSPRGYSIYATGLQARTLLSLQRGVRLQISCL</sequence>
<keyword evidence="3" id="KW-1185">Reference proteome</keyword>
<dbReference type="KEGG" id="amaq:GO499_05975"/>
<dbReference type="Proteomes" id="UP000464495">
    <property type="component" value="Chromosome"/>
</dbReference>
<proteinExistence type="predicted"/>
<reference evidence="2 3" key="1">
    <citation type="submission" date="2019-12" db="EMBL/GenBank/DDBJ databases">
        <title>Complete genome sequence of Algicella marina strain 9Alg 56(T) isolated from the red alga Tichocarpus crinitus.</title>
        <authorList>
            <person name="Kim S.-G."/>
            <person name="Nedashkovskaya O.I."/>
        </authorList>
    </citation>
    <scope>NUCLEOTIDE SEQUENCE [LARGE SCALE GENOMIC DNA]</scope>
    <source>
        <strain evidence="2 3">9Alg 56</strain>
    </source>
</reference>
<evidence type="ECO:0000313" key="2">
    <source>
        <dbReference type="EMBL" id="QHQ34774.1"/>
    </source>
</evidence>
<evidence type="ECO:0000313" key="3">
    <source>
        <dbReference type="Proteomes" id="UP000464495"/>
    </source>
</evidence>
<name>A0A6P1SVR9_9RHOB</name>
<dbReference type="PROSITE" id="PS51257">
    <property type="entry name" value="PROKAR_LIPOPROTEIN"/>
    <property type="match status" value="1"/>
</dbReference>
<gene>
    <name evidence="2" type="ORF">GO499_05975</name>
</gene>
<protein>
    <recommendedName>
        <fullName evidence="4">Lipoprotein</fullName>
    </recommendedName>
</protein>
<dbReference type="RefSeq" id="WP_161861342.1">
    <property type="nucleotide sequence ID" value="NZ_CP046620.1"/>
</dbReference>
<feature type="chain" id="PRO_5026888423" description="Lipoprotein" evidence="1">
    <location>
        <begin position="22"/>
        <end position="104"/>
    </location>
</feature>
<evidence type="ECO:0008006" key="4">
    <source>
        <dbReference type="Google" id="ProtNLM"/>
    </source>
</evidence>
<keyword evidence="1" id="KW-0732">Signal</keyword>
<organism evidence="2 3">
    <name type="scientific">Algicella marina</name>
    <dbReference type="NCBI Taxonomy" id="2683284"/>
    <lineage>
        <taxon>Bacteria</taxon>
        <taxon>Pseudomonadati</taxon>
        <taxon>Pseudomonadota</taxon>
        <taxon>Alphaproteobacteria</taxon>
        <taxon>Rhodobacterales</taxon>
        <taxon>Paracoccaceae</taxon>
        <taxon>Algicella</taxon>
    </lineage>
</organism>
<feature type="signal peptide" evidence="1">
    <location>
        <begin position="1"/>
        <end position="21"/>
    </location>
</feature>
<accession>A0A6P1SVR9</accession>
<dbReference type="AlphaFoldDB" id="A0A6P1SVR9"/>
<evidence type="ECO:0000256" key="1">
    <source>
        <dbReference type="SAM" id="SignalP"/>
    </source>
</evidence>
<dbReference type="EMBL" id="CP046620">
    <property type="protein sequence ID" value="QHQ34774.1"/>
    <property type="molecule type" value="Genomic_DNA"/>
</dbReference>